<dbReference type="PANTHER" id="PTHR30521:SF5">
    <property type="entry name" value="BLR4509 PROTEIN"/>
    <property type="match status" value="1"/>
</dbReference>
<dbReference type="InterPro" id="IPR011008">
    <property type="entry name" value="Dimeric_a/b-barrel"/>
</dbReference>
<gene>
    <name evidence="6" type="ORF">GK091_28060</name>
</gene>
<evidence type="ECO:0000256" key="2">
    <source>
        <dbReference type="ARBA" id="ARBA00022559"/>
    </source>
</evidence>
<evidence type="ECO:0000256" key="1">
    <source>
        <dbReference type="ARBA" id="ARBA00001970"/>
    </source>
</evidence>
<reference evidence="6 7" key="1">
    <citation type="submission" date="2020-02" db="EMBL/GenBank/DDBJ databases">
        <title>Draft genome sequence of two Spirosoma agri KCTC 52727 and Spirosoma terrae KCTC 52035.</title>
        <authorList>
            <person name="Rojas J."/>
            <person name="Ambika Manirajan B."/>
            <person name="Ratering S."/>
            <person name="Suarez C."/>
            <person name="Schnell S."/>
        </authorList>
    </citation>
    <scope>NUCLEOTIDE SEQUENCE [LARGE SCALE GENOMIC DNA]</scope>
    <source>
        <strain evidence="6 7">KCTC 52727</strain>
    </source>
</reference>
<keyword evidence="2" id="KW-0575">Peroxidase</keyword>
<dbReference type="GO" id="GO:0004601">
    <property type="term" value="F:peroxidase activity"/>
    <property type="evidence" value="ECO:0007669"/>
    <property type="project" value="UniProtKB-KW"/>
</dbReference>
<keyword evidence="3" id="KW-0479">Metal-binding</keyword>
<proteinExistence type="predicted"/>
<dbReference type="SUPFAM" id="SSF54909">
    <property type="entry name" value="Dimeric alpha+beta barrel"/>
    <property type="match status" value="1"/>
</dbReference>
<sequence length="265" mass="28850">MANFLIGYSPGTSLIQPGPTTGSAGSFAFNGCYNAFRILYQDVATFNKLLQDQTSVITPIIGGTPDDAQEWLAAKLMGRWRNGSPLILSPNTPDPATEKGELFSYTESADTSRYKDVLSTNKCPYSAHTRVANPRDEHLTPIEGATPPRIVRRGMPYGPTVTGTADDGIDRGLIGLFLCGSFSRQFEKIYGWMNTNNFASDLAGLKLFPQDAVLGNRNPNKLSNQTTSFTIPVENEEPIIINQLPLMIQTRAPPTVFCPVSPQSA</sequence>
<keyword evidence="7" id="KW-1185">Reference proteome</keyword>
<keyword evidence="4" id="KW-0560">Oxidoreductase</keyword>
<dbReference type="GO" id="GO:0046872">
    <property type="term" value="F:metal ion binding"/>
    <property type="evidence" value="ECO:0007669"/>
    <property type="project" value="UniProtKB-KW"/>
</dbReference>
<evidence type="ECO:0000256" key="4">
    <source>
        <dbReference type="ARBA" id="ARBA00023002"/>
    </source>
</evidence>
<keyword evidence="5" id="KW-0408">Iron</keyword>
<protein>
    <recommendedName>
        <fullName evidence="8">Dyp-type peroxidase</fullName>
    </recommendedName>
</protein>
<evidence type="ECO:0000256" key="5">
    <source>
        <dbReference type="ARBA" id="ARBA00023004"/>
    </source>
</evidence>
<dbReference type="InterPro" id="IPR006314">
    <property type="entry name" value="Dyp_peroxidase"/>
</dbReference>
<dbReference type="EMBL" id="JAAGNZ010000008">
    <property type="protein sequence ID" value="NEU70752.1"/>
    <property type="molecule type" value="Genomic_DNA"/>
</dbReference>
<dbReference type="PANTHER" id="PTHR30521">
    <property type="entry name" value="DEFERROCHELATASE/PEROXIDASE"/>
    <property type="match status" value="1"/>
</dbReference>
<organism evidence="6 7">
    <name type="scientific">Spirosoma agri</name>
    <dbReference type="NCBI Taxonomy" id="1987381"/>
    <lineage>
        <taxon>Bacteria</taxon>
        <taxon>Pseudomonadati</taxon>
        <taxon>Bacteroidota</taxon>
        <taxon>Cytophagia</taxon>
        <taxon>Cytophagales</taxon>
        <taxon>Cytophagaceae</taxon>
        <taxon>Spirosoma</taxon>
    </lineage>
</organism>
<dbReference type="RefSeq" id="WP_164044063.1">
    <property type="nucleotide sequence ID" value="NZ_JAAGNZ010000008.1"/>
</dbReference>
<comment type="cofactor">
    <cofactor evidence="1">
        <name>heme b</name>
        <dbReference type="ChEBI" id="CHEBI:60344"/>
    </cofactor>
</comment>
<dbReference type="PROSITE" id="PS51404">
    <property type="entry name" value="DYP_PEROXIDASE"/>
    <property type="match status" value="1"/>
</dbReference>
<evidence type="ECO:0000313" key="7">
    <source>
        <dbReference type="Proteomes" id="UP000477386"/>
    </source>
</evidence>
<evidence type="ECO:0008006" key="8">
    <source>
        <dbReference type="Google" id="ProtNLM"/>
    </source>
</evidence>
<accession>A0A6M0IRW4</accession>
<evidence type="ECO:0000313" key="6">
    <source>
        <dbReference type="EMBL" id="NEU70752.1"/>
    </source>
</evidence>
<dbReference type="AlphaFoldDB" id="A0A6M0IRW4"/>
<evidence type="ECO:0000256" key="3">
    <source>
        <dbReference type="ARBA" id="ARBA00022723"/>
    </source>
</evidence>
<dbReference type="Proteomes" id="UP000477386">
    <property type="component" value="Unassembled WGS sequence"/>
</dbReference>
<name>A0A6M0IRW4_9BACT</name>
<dbReference type="GO" id="GO:0005829">
    <property type="term" value="C:cytosol"/>
    <property type="evidence" value="ECO:0007669"/>
    <property type="project" value="TreeGrafter"/>
</dbReference>
<dbReference type="GO" id="GO:0020037">
    <property type="term" value="F:heme binding"/>
    <property type="evidence" value="ECO:0007669"/>
    <property type="project" value="InterPro"/>
</dbReference>
<comment type="caution">
    <text evidence="6">The sequence shown here is derived from an EMBL/GenBank/DDBJ whole genome shotgun (WGS) entry which is preliminary data.</text>
</comment>